<dbReference type="GO" id="GO:0008652">
    <property type="term" value="P:amino acid biosynthetic process"/>
    <property type="evidence" value="ECO:0007669"/>
    <property type="project" value="UniProtKB-KW"/>
</dbReference>
<dbReference type="HAMAP" id="MF_00109">
    <property type="entry name" value="Shikimate_kinase"/>
    <property type="match status" value="1"/>
</dbReference>
<dbReference type="GO" id="GO:0004765">
    <property type="term" value="F:shikimate kinase activity"/>
    <property type="evidence" value="ECO:0007669"/>
    <property type="project" value="TreeGrafter"/>
</dbReference>
<keyword evidence="7" id="KW-0175">Coiled coil</keyword>
<dbReference type="Gene3D" id="3.40.50.300">
    <property type="entry name" value="P-loop containing nucleotide triphosphate hydrolases"/>
    <property type="match status" value="1"/>
</dbReference>
<dbReference type="Gene3D" id="1.10.260.40">
    <property type="entry name" value="lambda repressor-like DNA-binding domains"/>
    <property type="match status" value="1"/>
</dbReference>
<feature type="domain" description="HTH cro/C1-type" evidence="8">
    <location>
        <begin position="23"/>
        <end position="77"/>
    </location>
</feature>
<keyword evidence="3" id="KW-0547">Nucleotide-binding</keyword>
<evidence type="ECO:0000256" key="6">
    <source>
        <dbReference type="ARBA" id="ARBA00023141"/>
    </source>
</evidence>
<keyword evidence="2" id="KW-0808">Transferase</keyword>
<evidence type="ECO:0000259" key="8">
    <source>
        <dbReference type="PROSITE" id="PS50943"/>
    </source>
</evidence>
<dbReference type="Pfam" id="PF01381">
    <property type="entry name" value="HTH_3"/>
    <property type="match status" value="1"/>
</dbReference>
<dbReference type="GO" id="GO:0005829">
    <property type="term" value="C:cytosol"/>
    <property type="evidence" value="ECO:0007669"/>
    <property type="project" value="TreeGrafter"/>
</dbReference>
<dbReference type="SUPFAM" id="SSF47413">
    <property type="entry name" value="lambda repressor-like DNA-binding domains"/>
    <property type="match status" value="1"/>
</dbReference>
<keyword evidence="6" id="KW-0057">Aromatic amino acid biosynthesis</keyword>
<evidence type="ECO:0000256" key="7">
    <source>
        <dbReference type="SAM" id="Coils"/>
    </source>
</evidence>
<dbReference type="GO" id="GO:0009073">
    <property type="term" value="P:aromatic amino acid family biosynthetic process"/>
    <property type="evidence" value="ECO:0007669"/>
    <property type="project" value="UniProtKB-KW"/>
</dbReference>
<dbReference type="PANTHER" id="PTHR21087:SF16">
    <property type="entry name" value="SHIKIMATE KINASE 1, CHLOROPLASTIC"/>
    <property type="match status" value="1"/>
</dbReference>
<evidence type="ECO:0000256" key="5">
    <source>
        <dbReference type="ARBA" id="ARBA00022840"/>
    </source>
</evidence>
<dbReference type="CDD" id="cd00093">
    <property type="entry name" value="HTH_XRE"/>
    <property type="match status" value="1"/>
</dbReference>
<dbReference type="AlphaFoldDB" id="A0A382AFD6"/>
<keyword evidence="4" id="KW-0418">Kinase</keyword>
<dbReference type="SMART" id="SM00530">
    <property type="entry name" value="HTH_XRE"/>
    <property type="match status" value="1"/>
</dbReference>
<dbReference type="PANTHER" id="PTHR21087">
    <property type="entry name" value="SHIKIMATE KINASE"/>
    <property type="match status" value="1"/>
</dbReference>
<evidence type="ECO:0000256" key="2">
    <source>
        <dbReference type="ARBA" id="ARBA00022679"/>
    </source>
</evidence>
<dbReference type="Pfam" id="PF01202">
    <property type="entry name" value="SKI"/>
    <property type="match status" value="1"/>
</dbReference>
<evidence type="ECO:0000313" key="9">
    <source>
        <dbReference type="EMBL" id="SVB00001.1"/>
    </source>
</evidence>
<name>A0A382AFD6_9ZZZZ</name>
<dbReference type="GO" id="GO:0005524">
    <property type="term" value="F:ATP binding"/>
    <property type="evidence" value="ECO:0007669"/>
    <property type="project" value="UniProtKB-KW"/>
</dbReference>
<proteinExistence type="inferred from homology"/>
<keyword evidence="1" id="KW-0028">Amino-acid biosynthesis</keyword>
<dbReference type="GO" id="GO:0003677">
    <property type="term" value="F:DNA binding"/>
    <property type="evidence" value="ECO:0007669"/>
    <property type="project" value="InterPro"/>
</dbReference>
<dbReference type="InterPro" id="IPR010982">
    <property type="entry name" value="Lambda_DNA-bd_dom_sf"/>
</dbReference>
<dbReference type="NCBIfam" id="NF006015">
    <property type="entry name" value="PRK08154.1"/>
    <property type="match status" value="1"/>
</dbReference>
<dbReference type="InterPro" id="IPR001387">
    <property type="entry name" value="Cro/C1-type_HTH"/>
</dbReference>
<dbReference type="PRINTS" id="PR01100">
    <property type="entry name" value="SHIKIMTKNASE"/>
</dbReference>
<dbReference type="InterPro" id="IPR027417">
    <property type="entry name" value="P-loop_NTPase"/>
</dbReference>
<protein>
    <recommendedName>
        <fullName evidence="8">HTH cro/C1-type domain-containing protein</fullName>
    </recommendedName>
</protein>
<accession>A0A382AFD6</accession>
<dbReference type="EMBL" id="UINC01025081">
    <property type="protein sequence ID" value="SVB00001.1"/>
    <property type="molecule type" value="Genomic_DNA"/>
</dbReference>
<gene>
    <name evidence="9" type="ORF">METZ01_LOCUS152855</name>
</gene>
<dbReference type="CDD" id="cd00464">
    <property type="entry name" value="SK"/>
    <property type="match status" value="1"/>
</dbReference>
<sequence length="303" mass="33700">MTTSQITQTDDPGVLLRLVGNKVRDTRARRGMARKSLATGSAVSERYLAELEQGRGNISIALLERVARTLETELSDLLQQRDNQSAEQKLISELARELTPEDQKIALQILYDRFSVPDSCKRRVALIGLRGAGKTTLGRLLAKHYDIPFVGLVGVVEDLAGISVSEIFSLSGEAGYRRLEEQALFETVKLYSSCVIEAGGSIVSEPRLLNALLTTCFVVWLKTEPEQYMERVVAQGDLRPMLDHPDAMSNLRRLLTDREPFYAKAHAAIDTSDRTVDDCLEELLKSVPSELNAVTEQTPRKKI</sequence>
<evidence type="ECO:0000256" key="4">
    <source>
        <dbReference type="ARBA" id="ARBA00022777"/>
    </source>
</evidence>
<dbReference type="PROSITE" id="PS50943">
    <property type="entry name" value="HTH_CROC1"/>
    <property type="match status" value="1"/>
</dbReference>
<reference evidence="9" key="1">
    <citation type="submission" date="2018-05" db="EMBL/GenBank/DDBJ databases">
        <authorList>
            <person name="Lanie J.A."/>
            <person name="Ng W.-L."/>
            <person name="Kazmierczak K.M."/>
            <person name="Andrzejewski T.M."/>
            <person name="Davidsen T.M."/>
            <person name="Wayne K.J."/>
            <person name="Tettelin H."/>
            <person name="Glass J.I."/>
            <person name="Rusch D."/>
            <person name="Podicherti R."/>
            <person name="Tsui H.-C.T."/>
            <person name="Winkler M.E."/>
        </authorList>
    </citation>
    <scope>NUCLEOTIDE SEQUENCE</scope>
</reference>
<organism evidence="9">
    <name type="scientific">marine metagenome</name>
    <dbReference type="NCBI Taxonomy" id="408172"/>
    <lineage>
        <taxon>unclassified sequences</taxon>
        <taxon>metagenomes</taxon>
        <taxon>ecological metagenomes</taxon>
    </lineage>
</organism>
<dbReference type="InterPro" id="IPR000623">
    <property type="entry name" value="Shikimate_kinase/TSH1"/>
</dbReference>
<dbReference type="InterPro" id="IPR031322">
    <property type="entry name" value="Shikimate/glucono_kinase"/>
</dbReference>
<dbReference type="SUPFAM" id="SSF52540">
    <property type="entry name" value="P-loop containing nucleoside triphosphate hydrolases"/>
    <property type="match status" value="1"/>
</dbReference>
<evidence type="ECO:0000256" key="1">
    <source>
        <dbReference type="ARBA" id="ARBA00022605"/>
    </source>
</evidence>
<feature type="coiled-coil region" evidence="7">
    <location>
        <begin position="60"/>
        <end position="87"/>
    </location>
</feature>
<evidence type="ECO:0000256" key="3">
    <source>
        <dbReference type="ARBA" id="ARBA00022741"/>
    </source>
</evidence>
<keyword evidence="5" id="KW-0067">ATP-binding</keyword>